<feature type="transmembrane region" description="Helical" evidence="1">
    <location>
        <begin position="87"/>
        <end position="105"/>
    </location>
</feature>
<keyword evidence="1" id="KW-1133">Transmembrane helix</keyword>
<evidence type="ECO:0008006" key="4">
    <source>
        <dbReference type="Google" id="ProtNLM"/>
    </source>
</evidence>
<dbReference type="Proteomes" id="UP001239782">
    <property type="component" value="Chromosome"/>
</dbReference>
<reference evidence="2 3" key="1">
    <citation type="submission" date="2023-08" db="EMBL/GenBank/DDBJ databases">
        <title>Pleionea litopenaei sp. nov., isolated from stomach of juvenile Litopenaeus vannamei.</title>
        <authorList>
            <person name="Rho A.M."/>
            <person name="Hwang C.Y."/>
        </authorList>
    </citation>
    <scope>NUCLEOTIDE SEQUENCE [LARGE SCALE GENOMIC DNA]</scope>
    <source>
        <strain evidence="2 3">HL-JVS1</strain>
    </source>
</reference>
<dbReference type="KEGG" id="plei:Q9312_00180"/>
<accession>A0AA51RTL7</accession>
<gene>
    <name evidence="2" type="ORF">Q9312_00180</name>
</gene>
<evidence type="ECO:0000256" key="1">
    <source>
        <dbReference type="SAM" id="Phobius"/>
    </source>
</evidence>
<feature type="transmembrane region" description="Helical" evidence="1">
    <location>
        <begin position="125"/>
        <end position="147"/>
    </location>
</feature>
<name>A0AA51RTL7_9GAMM</name>
<evidence type="ECO:0000313" key="3">
    <source>
        <dbReference type="Proteomes" id="UP001239782"/>
    </source>
</evidence>
<feature type="transmembrane region" description="Helical" evidence="1">
    <location>
        <begin position="60"/>
        <end position="81"/>
    </location>
</feature>
<keyword evidence="1" id="KW-0812">Transmembrane</keyword>
<keyword evidence="1" id="KW-0472">Membrane</keyword>
<protein>
    <recommendedName>
        <fullName evidence="4">MFS transporter</fullName>
    </recommendedName>
</protein>
<keyword evidence="3" id="KW-1185">Reference proteome</keyword>
<organism evidence="2 3">
    <name type="scientific">Pleionea litopenaei</name>
    <dbReference type="NCBI Taxonomy" id="3070815"/>
    <lineage>
        <taxon>Bacteria</taxon>
        <taxon>Pseudomonadati</taxon>
        <taxon>Pseudomonadota</taxon>
        <taxon>Gammaproteobacteria</taxon>
        <taxon>Oceanospirillales</taxon>
        <taxon>Pleioneaceae</taxon>
        <taxon>Pleionea</taxon>
    </lineage>
</organism>
<dbReference type="SUPFAM" id="SSF103473">
    <property type="entry name" value="MFS general substrate transporter"/>
    <property type="match status" value="1"/>
</dbReference>
<dbReference type="EMBL" id="CP133548">
    <property type="protein sequence ID" value="WMS87362.1"/>
    <property type="molecule type" value="Genomic_DNA"/>
</dbReference>
<dbReference type="RefSeq" id="WP_309202503.1">
    <property type="nucleotide sequence ID" value="NZ_CP133548.1"/>
</dbReference>
<feature type="transmembrane region" description="Helical" evidence="1">
    <location>
        <begin position="30"/>
        <end position="48"/>
    </location>
</feature>
<evidence type="ECO:0000313" key="2">
    <source>
        <dbReference type="EMBL" id="WMS87362.1"/>
    </source>
</evidence>
<sequence length="177" mass="19247">MLMLGQHKLSDYATISEIINDVSWSGISQLGLLIFASASASLLSSYTWGRLADQSSQSVLTYSGLISSVSLVSLIIISLVFPQLLQNLFVLPLLLFGLMIGYQGIRLGRSIHLVNITDDDNRAHFTAISNTAIGFVLISGSSFGLIAHWMGTLWVVGIFASMCILGTWYSLKLKDSE</sequence>
<dbReference type="Gene3D" id="1.20.1250.20">
    <property type="entry name" value="MFS general substrate transporter like domains"/>
    <property type="match status" value="1"/>
</dbReference>
<dbReference type="AlphaFoldDB" id="A0AA51RTL7"/>
<feature type="transmembrane region" description="Helical" evidence="1">
    <location>
        <begin position="153"/>
        <end position="171"/>
    </location>
</feature>
<proteinExistence type="predicted"/>
<dbReference type="InterPro" id="IPR036259">
    <property type="entry name" value="MFS_trans_sf"/>
</dbReference>